<sequence>MNIFRITGDLSHLISIFILLHKMRTSKSCIGISFKSQVLYLIVYVTRYLDLLWTFQHSAYNSLMKIIFIASSAYTIHLMLNDFKPTHDPNIDTFKVEYLIGGSAILALLFPYKWTTAEVLWSFSIWLESVAILPQLFMLQRTGEAETITTHYIFALGAYRALYIPNWLYRYFTESFTDPISTIAGIIQTILYSDFFYIYYTKYGLPFLLLIFPVSSIPTPTLKQGCRSSVK</sequence>
<feature type="transmembrane region" description="Helical" evidence="11">
    <location>
        <begin position="151"/>
        <end position="168"/>
    </location>
</feature>
<dbReference type="GO" id="GO:0005789">
    <property type="term" value="C:endoplasmic reticulum membrane"/>
    <property type="evidence" value="ECO:0007669"/>
    <property type="project" value="UniProtKB-SubCell"/>
</dbReference>
<dbReference type="Proteomes" id="UP001412239">
    <property type="component" value="Unassembled WGS sequence"/>
</dbReference>
<keyword evidence="7 11" id="KW-0653">Protein transport</keyword>
<keyword evidence="4 11" id="KW-0812">Transmembrane</keyword>
<dbReference type="GO" id="GO:0046923">
    <property type="term" value="F:ER retention sequence binding"/>
    <property type="evidence" value="ECO:0007669"/>
    <property type="project" value="InterPro"/>
</dbReference>
<organism evidence="12 13">
    <name type="scientific">Tuber aestivum</name>
    <name type="common">summer truffle</name>
    <dbReference type="NCBI Taxonomy" id="59557"/>
    <lineage>
        <taxon>Eukaryota</taxon>
        <taxon>Fungi</taxon>
        <taxon>Dikarya</taxon>
        <taxon>Ascomycota</taxon>
        <taxon>Pezizomycotina</taxon>
        <taxon>Pezizomycetes</taxon>
        <taxon>Pezizales</taxon>
        <taxon>Tuberaceae</taxon>
        <taxon>Tuber</taxon>
    </lineage>
</organism>
<evidence type="ECO:0000256" key="9">
    <source>
        <dbReference type="ARBA" id="ARBA00023136"/>
    </source>
</evidence>
<evidence type="ECO:0000256" key="1">
    <source>
        <dbReference type="ARBA" id="ARBA00004477"/>
    </source>
</evidence>
<evidence type="ECO:0000256" key="4">
    <source>
        <dbReference type="ARBA" id="ARBA00022692"/>
    </source>
</evidence>
<keyword evidence="9 11" id="KW-0472">Membrane</keyword>
<dbReference type="GO" id="GO:0015031">
    <property type="term" value="P:protein transport"/>
    <property type="evidence" value="ECO:0007669"/>
    <property type="project" value="UniProtKB-KW"/>
</dbReference>
<dbReference type="PANTHER" id="PTHR10585">
    <property type="entry name" value="ER LUMEN PROTEIN RETAINING RECEPTOR"/>
    <property type="match status" value="1"/>
</dbReference>
<evidence type="ECO:0000256" key="5">
    <source>
        <dbReference type="ARBA" id="ARBA00022824"/>
    </source>
</evidence>
<comment type="subcellular location">
    <subcellularLocation>
        <location evidence="1 11">Endoplasmic reticulum membrane</location>
        <topology evidence="1 11">Multi-pass membrane protein</topology>
    </subcellularLocation>
</comment>
<keyword evidence="8 11" id="KW-1133">Transmembrane helix</keyword>
<reference evidence="12" key="1">
    <citation type="submission" date="2015-10" db="EMBL/GenBank/DDBJ databases">
        <authorList>
            <person name="Regsiter A."/>
            <person name="william w."/>
        </authorList>
    </citation>
    <scope>NUCLEOTIDE SEQUENCE</scope>
    <source>
        <strain evidence="12">Montdore</strain>
    </source>
</reference>
<keyword evidence="6" id="KW-0931">ER-Golgi transport</keyword>
<evidence type="ECO:0000256" key="3">
    <source>
        <dbReference type="ARBA" id="ARBA00022448"/>
    </source>
</evidence>
<gene>
    <name evidence="12" type="ORF">GSTUAT00005948001</name>
</gene>
<evidence type="ECO:0000256" key="6">
    <source>
        <dbReference type="ARBA" id="ARBA00022892"/>
    </source>
</evidence>
<comment type="similarity">
    <text evidence="2 11">Belongs to the ERD2 family.</text>
</comment>
<proteinExistence type="inferred from homology"/>
<evidence type="ECO:0000256" key="10">
    <source>
        <dbReference type="ARBA" id="ARBA00023170"/>
    </source>
</evidence>
<dbReference type="InterPro" id="IPR000133">
    <property type="entry name" value="ER_ret_rcpt"/>
</dbReference>
<feature type="transmembrane region" description="Helical" evidence="11">
    <location>
        <begin position="58"/>
        <end position="76"/>
    </location>
</feature>
<dbReference type="PROSITE" id="PS00952">
    <property type="entry name" value="ER_LUMEN_RECEPTOR_2"/>
    <property type="match status" value="1"/>
</dbReference>
<dbReference type="Pfam" id="PF00810">
    <property type="entry name" value="ER_lumen_recept"/>
    <property type="match status" value="1"/>
</dbReference>
<keyword evidence="3 11" id="KW-0813">Transport</keyword>
<evidence type="ECO:0000256" key="2">
    <source>
        <dbReference type="ARBA" id="ARBA00010120"/>
    </source>
</evidence>
<name>A0A292PTP0_9PEZI</name>
<comment type="caution">
    <text evidence="11">Lacks conserved residue(s) required for the propagation of feature annotation.</text>
</comment>
<evidence type="ECO:0000313" key="12">
    <source>
        <dbReference type="EMBL" id="CUS10018.1"/>
    </source>
</evidence>
<feature type="transmembrane region" description="Helical" evidence="11">
    <location>
        <begin position="120"/>
        <end position="139"/>
    </location>
</feature>
<evidence type="ECO:0000313" key="13">
    <source>
        <dbReference type="Proteomes" id="UP001412239"/>
    </source>
</evidence>
<accession>A0A292PTP0</accession>
<dbReference type="PROSITE" id="PS00951">
    <property type="entry name" value="ER_LUMEN_RECEPTOR_1"/>
    <property type="match status" value="1"/>
</dbReference>
<keyword evidence="5 11" id="KW-0256">Endoplasmic reticulum</keyword>
<protein>
    <recommendedName>
        <fullName evidence="11">ER lumen protein-retaining receptor</fullName>
    </recommendedName>
</protein>
<keyword evidence="10 11" id="KW-0675">Receptor</keyword>
<dbReference type="AlphaFoldDB" id="A0A292PTP0"/>
<keyword evidence="13" id="KW-1185">Reference proteome</keyword>
<evidence type="ECO:0000256" key="7">
    <source>
        <dbReference type="ARBA" id="ARBA00022927"/>
    </source>
</evidence>
<dbReference type="GO" id="GO:0016192">
    <property type="term" value="P:vesicle-mediated transport"/>
    <property type="evidence" value="ECO:0007669"/>
    <property type="project" value="UniProtKB-KW"/>
</dbReference>
<feature type="transmembrane region" description="Helical" evidence="11">
    <location>
        <begin position="96"/>
        <end position="114"/>
    </location>
</feature>
<dbReference type="EMBL" id="LN891061">
    <property type="protein sequence ID" value="CUS10018.1"/>
    <property type="molecule type" value="Genomic_DNA"/>
</dbReference>
<evidence type="ECO:0000256" key="8">
    <source>
        <dbReference type="ARBA" id="ARBA00022989"/>
    </source>
</evidence>
<dbReference type="GO" id="GO:0006621">
    <property type="term" value="P:protein retention in ER lumen"/>
    <property type="evidence" value="ECO:0007669"/>
    <property type="project" value="InterPro"/>
</dbReference>
<dbReference type="PRINTS" id="PR00660">
    <property type="entry name" value="ERLUMENR"/>
</dbReference>
<evidence type="ECO:0000256" key="11">
    <source>
        <dbReference type="RuleBase" id="RU000634"/>
    </source>
</evidence>